<dbReference type="EMBL" id="MPUH01000043">
    <property type="protein sequence ID" value="OMJ93419.1"/>
    <property type="molecule type" value="Genomic_DNA"/>
</dbReference>
<evidence type="ECO:0000313" key="1">
    <source>
        <dbReference type="EMBL" id="OMJ93419.1"/>
    </source>
</evidence>
<dbReference type="Gene3D" id="3.40.50.150">
    <property type="entry name" value="Vaccinia Virus protein VP39"/>
    <property type="match status" value="1"/>
</dbReference>
<sequence length="141" mass="15597">MIQEAYRVLQPGGIALFTSPGKLGPGNFMSLISKARTLAGEEKYSSYYLSAGDDESLRKNLKDSGFSKALTFYSSACFPVTSANEVVRFIGKNYAIEYLKKVDPEMHRKALEILHTEIAEVLDSGHAITFDYLVAVAFRDS</sequence>
<proteinExistence type="predicted"/>
<keyword evidence="2" id="KW-1185">Reference proteome</keyword>
<name>A0A1R2CWN2_9CILI</name>
<organism evidence="1 2">
    <name type="scientific">Stentor coeruleus</name>
    <dbReference type="NCBI Taxonomy" id="5963"/>
    <lineage>
        <taxon>Eukaryota</taxon>
        <taxon>Sar</taxon>
        <taxon>Alveolata</taxon>
        <taxon>Ciliophora</taxon>
        <taxon>Postciliodesmatophora</taxon>
        <taxon>Heterotrichea</taxon>
        <taxon>Heterotrichida</taxon>
        <taxon>Stentoridae</taxon>
        <taxon>Stentor</taxon>
    </lineage>
</organism>
<dbReference type="Proteomes" id="UP000187209">
    <property type="component" value="Unassembled WGS sequence"/>
</dbReference>
<gene>
    <name evidence="1" type="ORF">SteCoe_3668</name>
</gene>
<dbReference type="SUPFAM" id="SSF53335">
    <property type="entry name" value="S-adenosyl-L-methionine-dependent methyltransferases"/>
    <property type="match status" value="1"/>
</dbReference>
<accession>A0A1R2CWN2</accession>
<reference evidence="1 2" key="1">
    <citation type="submission" date="2016-11" db="EMBL/GenBank/DDBJ databases">
        <title>The macronuclear genome of Stentor coeruleus: a giant cell with tiny introns.</title>
        <authorList>
            <person name="Slabodnick M."/>
            <person name="Ruby J.G."/>
            <person name="Reiff S.B."/>
            <person name="Swart E.C."/>
            <person name="Gosai S."/>
            <person name="Prabakaran S."/>
            <person name="Witkowska E."/>
            <person name="Larue G.E."/>
            <person name="Fisher S."/>
            <person name="Freeman R.M."/>
            <person name="Gunawardena J."/>
            <person name="Chu W."/>
            <person name="Stover N.A."/>
            <person name="Gregory B.D."/>
            <person name="Nowacki M."/>
            <person name="Derisi J."/>
            <person name="Roy S.W."/>
            <person name="Marshall W.F."/>
            <person name="Sood P."/>
        </authorList>
    </citation>
    <scope>NUCLEOTIDE SEQUENCE [LARGE SCALE GENOMIC DNA]</scope>
    <source>
        <strain evidence="1">WM001</strain>
    </source>
</reference>
<evidence type="ECO:0008006" key="3">
    <source>
        <dbReference type="Google" id="ProtNLM"/>
    </source>
</evidence>
<protein>
    <recommendedName>
        <fullName evidence="3">Methyltransferase type 11 domain-containing protein</fullName>
    </recommendedName>
</protein>
<dbReference type="OrthoDB" id="284858at2759"/>
<dbReference type="InterPro" id="IPR029063">
    <property type="entry name" value="SAM-dependent_MTases_sf"/>
</dbReference>
<evidence type="ECO:0000313" key="2">
    <source>
        <dbReference type="Proteomes" id="UP000187209"/>
    </source>
</evidence>
<comment type="caution">
    <text evidence="1">The sequence shown here is derived from an EMBL/GenBank/DDBJ whole genome shotgun (WGS) entry which is preliminary data.</text>
</comment>
<dbReference type="AlphaFoldDB" id="A0A1R2CWN2"/>